<protein>
    <submittedName>
        <fullName evidence="4">Uncharacterized protein LOC105224248 isoform X4</fullName>
    </submittedName>
    <submittedName>
        <fullName evidence="3">Uncharacterized protein LOC125775438</fullName>
    </submittedName>
</protein>
<dbReference type="GeneID" id="125775438"/>
<dbReference type="RefSeq" id="XP_049302021.1">
    <property type="nucleotide sequence ID" value="XM_049446064.1"/>
</dbReference>
<dbReference type="PANTHER" id="PTHR21505">
    <property type="entry name" value="MADF DOMAIN-CONTAINING PROTEIN-RELATED"/>
    <property type="match status" value="1"/>
</dbReference>
<evidence type="ECO:0000259" key="1">
    <source>
        <dbReference type="PROSITE" id="PS51029"/>
    </source>
</evidence>
<dbReference type="PROSITE" id="PS51029">
    <property type="entry name" value="MADF"/>
    <property type="match status" value="1"/>
</dbReference>
<feature type="domain" description="MADF" evidence="1">
    <location>
        <begin position="12"/>
        <end position="110"/>
    </location>
</feature>
<proteinExistence type="predicted"/>
<dbReference type="Proteomes" id="UP001652620">
    <property type="component" value="Chromosome 6"/>
</dbReference>
<dbReference type="Proteomes" id="UP001652620">
    <property type="component" value="Chromosome 1"/>
</dbReference>
<evidence type="ECO:0000313" key="3">
    <source>
        <dbReference type="RefSeq" id="XP_049302021.1"/>
    </source>
</evidence>
<evidence type="ECO:0000313" key="2">
    <source>
        <dbReference type="Proteomes" id="UP001652620"/>
    </source>
</evidence>
<dbReference type="SMART" id="SM00595">
    <property type="entry name" value="MADF"/>
    <property type="match status" value="1"/>
</dbReference>
<accession>A0ABM3IYG6</accession>
<keyword evidence="2" id="KW-1185">Reference proteome</keyword>
<dbReference type="PANTHER" id="PTHR21505:SF8">
    <property type="entry name" value="DPT-YFP REPRESSOR BY OVEREXPRESSION, ISOFORM D-RELATED"/>
    <property type="match status" value="1"/>
</dbReference>
<organism evidence="2 3">
    <name type="scientific">Bactrocera dorsalis</name>
    <name type="common">Oriental fruit fly</name>
    <name type="synonym">Dacus dorsalis</name>
    <dbReference type="NCBI Taxonomy" id="27457"/>
    <lineage>
        <taxon>Eukaryota</taxon>
        <taxon>Metazoa</taxon>
        <taxon>Ecdysozoa</taxon>
        <taxon>Arthropoda</taxon>
        <taxon>Hexapoda</taxon>
        <taxon>Insecta</taxon>
        <taxon>Pterygota</taxon>
        <taxon>Neoptera</taxon>
        <taxon>Endopterygota</taxon>
        <taxon>Diptera</taxon>
        <taxon>Brachycera</taxon>
        <taxon>Muscomorpha</taxon>
        <taxon>Tephritoidea</taxon>
        <taxon>Tephritidae</taxon>
        <taxon>Bactrocera</taxon>
        <taxon>Bactrocera</taxon>
    </lineage>
</organism>
<name>A0ABM3IYG6_BACDO</name>
<sequence>MASRVNEELWKDFFEIYRSHPEVWKVKSEEYKNKSKKNAAYEALLKKYKDIDPKANLETLKYKINSLRGCYRRELKKIKRSEKSGAGIEEIYVPSLWYFHDLAFLEEQETQMTGMSSIEIEENGDTTVEDNAPCAKKDKEEFGKKEKQQLLIKAVKALEDSTRPNDDASTFSSTWEVLFRKLDPNQQLFANKTIMEVLYQGALGRLNENSHQMFNVPNTRCSSTHFSYSDNSSTCFDSRTLQSRPEYLISPPLLSPTHIISTPQPQVQHIRLHRTVQPQQYQKISSVNIQPQETINTQQYGNNTEYQTFTDLLNDSDYS</sequence>
<dbReference type="RefSeq" id="XP_049316354.1">
    <property type="nucleotide sequence ID" value="XM_049460397.1"/>
</dbReference>
<evidence type="ECO:0000313" key="4">
    <source>
        <dbReference type="RefSeq" id="XP_049316354.1"/>
    </source>
</evidence>
<dbReference type="InterPro" id="IPR006578">
    <property type="entry name" value="MADF-dom"/>
</dbReference>
<gene>
    <name evidence="3" type="primary">LOC125775438</name>
    <name evidence="4" type="synonym">LOC105224248</name>
</gene>
<reference evidence="2 3" key="1">
    <citation type="submission" date="2025-05" db="UniProtKB">
        <authorList>
            <consortium name="RefSeq"/>
        </authorList>
    </citation>
    <scope>NUCLEOTIDE SEQUENCE [LARGE SCALE GENOMIC DNA]</scope>
    <source>
        <tissue evidence="3 4">Adult</tissue>
    </source>
</reference>
<dbReference type="Pfam" id="PF10545">
    <property type="entry name" value="MADF_DNA_bdg"/>
    <property type="match status" value="1"/>
</dbReference>